<keyword evidence="1" id="KW-0677">Repeat</keyword>
<accession>A0A0N4T3B8</accession>
<keyword evidence="2" id="KW-1015">Disulfide bond</keyword>
<dbReference type="STRING" id="6280.A0A0N4T3B8"/>
<dbReference type="Pfam" id="PF07679">
    <property type="entry name" value="I-set"/>
    <property type="match status" value="1"/>
</dbReference>
<evidence type="ECO:0000259" key="4">
    <source>
        <dbReference type="Pfam" id="PF07679"/>
    </source>
</evidence>
<dbReference type="FunFam" id="2.60.40.10:FF:000032">
    <property type="entry name" value="palladin isoform X1"/>
    <property type="match status" value="1"/>
</dbReference>
<dbReference type="PANTHER" id="PTHR13817:SF73">
    <property type="entry name" value="FIBRONECTIN TYPE-III DOMAIN-CONTAINING PROTEIN"/>
    <property type="match status" value="1"/>
</dbReference>
<dbReference type="InterPro" id="IPR013098">
    <property type="entry name" value="Ig_I-set"/>
</dbReference>
<dbReference type="PANTHER" id="PTHR13817">
    <property type="entry name" value="TITIN"/>
    <property type="match status" value="1"/>
</dbReference>
<organism evidence="7">
    <name type="scientific">Brugia pahangi</name>
    <name type="common">Filarial nematode worm</name>
    <dbReference type="NCBI Taxonomy" id="6280"/>
    <lineage>
        <taxon>Eukaryota</taxon>
        <taxon>Metazoa</taxon>
        <taxon>Ecdysozoa</taxon>
        <taxon>Nematoda</taxon>
        <taxon>Chromadorea</taxon>
        <taxon>Rhabditida</taxon>
        <taxon>Spirurina</taxon>
        <taxon>Spiruromorpha</taxon>
        <taxon>Filarioidea</taxon>
        <taxon>Onchocercidae</taxon>
        <taxon>Brugia</taxon>
    </lineage>
</organism>
<protein>
    <submittedName>
        <fullName evidence="7">I-set domain-containing protein</fullName>
    </submittedName>
</protein>
<evidence type="ECO:0000313" key="7">
    <source>
        <dbReference type="WBParaSite" id="BPAG_0000269801-mRNA-1"/>
    </source>
</evidence>
<proteinExistence type="predicted"/>
<reference evidence="5 6" key="2">
    <citation type="submission" date="2018-11" db="EMBL/GenBank/DDBJ databases">
        <authorList>
            <consortium name="Pathogen Informatics"/>
        </authorList>
    </citation>
    <scope>NUCLEOTIDE SEQUENCE [LARGE SCALE GENOMIC DNA]</scope>
</reference>
<dbReference type="AlphaFoldDB" id="A0A0N4T3B8"/>
<dbReference type="EMBL" id="UZAD01000455">
    <property type="protein sequence ID" value="VDN83854.1"/>
    <property type="molecule type" value="Genomic_DNA"/>
</dbReference>
<keyword evidence="3" id="KW-0393">Immunoglobulin domain</keyword>
<dbReference type="InterPro" id="IPR050964">
    <property type="entry name" value="Striated_Muscle_Regulatory"/>
</dbReference>
<dbReference type="Proteomes" id="UP000278627">
    <property type="component" value="Unassembled WGS sequence"/>
</dbReference>
<dbReference type="InterPro" id="IPR013783">
    <property type="entry name" value="Ig-like_fold"/>
</dbReference>
<gene>
    <name evidence="5" type="ORF">BPAG_LOCUS2668</name>
</gene>
<dbReference type="WBParaSite" id="BPAG_0000269801-mRNA-1">
    <property type="protein sequence ID" value="BPAG_0000269801-mRNA-1"/>
    <property type="gene ID" value="BPAG_0000269801"/>
</dbReference>
<evidence type="ECO:0000256" key="3">
    <source>
        <dbReference type="ARBA" id="ARBA00023319"/>
    </source>
</evidence>
<dbReference type="Gene3D" id="2.60.40.10">
    <property type="entry name" value="Immunoglobulins"/>
    <property type="match status" value="2"/>
</dbReference>
<evidence type="ECO:0000313" key="6">
    <source>
        <dbReference type="Proteomes" id="UP000278627"/>
    </source>
</evidence>
<reference evidence="7" key="1">
    <citation type="submission" date="2017-02" db="UniProtKB">
        <authorList>
            <consortium name="WormBaseParasite"/>
        </authorList>
    </citation>
    <scope>IDENTIFICATION</scope>
</reference>
<dbReference type="InterPro" id="IPR036179">
    <property type="entry name" value="Ig-like_dom_sf"/>
</dbReference>
<feature type="domain" description="Immunoglobulin I-set" evidence="4">
    <location>
        <begin position="113"/>
        <end position="182"/>
    </location>
</feature>
<dbReference type="CDD" id="cd00096">
    <property type="entry name" value="Ig"/>
    <property type="match status" value="2"/>
</dbReference>
<sequence length="196" mass="22585">MLKKEWNIRTGDMIILFGKITSDNLDLNVFWYIGTKVITNGGRYRYWRKGFDCCLEIFDCDISDSGDIICVVEVTNSIASDISVLHVSDDDLAGIEPKFFQNLKYDEIYGCLQLACQVSGYPIPYVTFHFRNRRITSNQRINIDRKNDWWILRINNCTVDDEGKYIAIARNRIGRVISSCSVILNNKDPSTYIADV</sequence>
<name>A0A0N4T3B8_BRUPA</name>
<dbReference type="SUPFAM" id="SSF48726">
    <property type="entry name" value="Immunoglobulin"/>
    <property type="match status" value="2"/>
</dbReference>
<keyword evidence="6" id="KW-1185">Reference proteome</keyword>
<evidence type="ECO:0000256" key="2">
    <source>
        <dbReference type="ARBA" id="ARBA00023157"/>
    </source>
</evidence>
<evidence type="ECO:0000256" key="1">
    <source>
        <dbReference type="ARBA" id="ARBA00022737"/>
    </source>
</evidence>
<evidence type="ECO:0000313" key="5">
    <source>
        <dbReference type="EMBL" id="VDN83854.1"/>
    </source>
</evidence>